<evidence type="ECO:0000313" key="2">
    <source>
        <dbReference type="Proteomes" id="UP001621706"/>
    </source>
</evidence>
<sequence>MRIIIGIICFLYINDCKSQYQENLKYLEKKSNPFYIDKITFKENKDTLFSSVTYILANINNKVNLYNIDFPENILTNIGSINLRFDYMQFWVNQKTDNLIFLELQADSNEKMNEDIIKNFDKNFKRVELTDKKILDKEIKDINTFMYHKRYLFKSSDIYFYLDTITFKDKKEEGRIHLYVYKYPFDSILIELNQINHKIINQ</sequence>
<dbReference type="EMBL" id="JAZGZP010000046">
    <property type="protein sequence ID" value="MFK7002200.1"/>
    <property type="molecule type" value="Genomic_DNA"/>
</dbReference>
<name>A0ABW8PDA2_9FLAO</name>
<reference evidence="1 2" key="1">
    <citation type="submission" date="2024-02" db="EMBL/GenBank/DDBJ databases">
        <title>Comparative Genomic Analysis of Flavobacterium Species Causing Columnaris Disease of Freshwater Fish in Thailand: Insights into Virulence and Resistance Mechanisms.</title>
        <authorList>
            <person name="Nguyen D."/>
            <person name="Chokmangmeepisarn P."/>
            <person name="Khianchaikhan K."/>
            <person name="Morishita M."/>
            <person name="Bunnoy A."/>
            <person name="Rodkhum C."/>
        </authorList>
    </citation>
    <scope>NUCLEOTIDE SEQUENCE [LARGE SCALE GENOMIC DNA]</scope>
    <source>
        <strain evidence="1 2">CNRT2201</strain>
    </source>
</reference>
<accession>A0ABW8PDA2</accession>
<proteinExistence type="predicted"/>
<dbReference type="Proteomes" id="UP001621706">
    <property type="component" value="Unassembled WGS sequence"/>
</dbReference>
<gene>
    <name evidence="1" type="ORF">V3I07_15075</name>
</gene>
<keyword evidence="2" id="KW-1185">Reference proteome</keyword>
<protein>
    <recommendedName>
        <fullName evidence="3">DUF4163 domain-containing protein</fullName>
    </recommendedName>
</protein>
<dbReference type="RefSeq" id="WP_088398772.1">
    <property type="nucleotide sequence ID" value="NZ_JAZGZP010000046.1"/>
</dbReference>
<evidence type="ECO:0008006" key="3">
    <source>
        <dbReference type="Google" id="ProtNLM"/>
    </source>
</evidence>
<evidence type="ECO:0000313" key="1">
    <source>
        <dbReference type="EMBL" id="MFK7002200.1"/>
    </source>
</evidence>
<organism evidence="1 2">
    <name type="scientific">Flavobacterium oreochromis</name>
    <dbReference type="NCBI Taxonomy" id="2906078"/>
    <lineage>
        <taxon>Bacteria</taxon>
        <taxon>Pseudomonadati</taxon>
        <taxon>Bacteroidota</taxon>
        <taxon>Flavobacteriia</taxon>
        <taxon>Flavobacteriales</taxon>
        <taxon>Flavobacteriaceae</taxon>
        <taxon>Flavobacterium</taxon>
    </lineage>
</organism>
<comment type="caution">
    <text evidence="1">The sequence shown here is derived from an EMBL/GenBank/DDBJ whole genome shotgun (WGS) entry which is preliminary data.</text>
</comment>